<keyword evidence="3" id="KW-1185">Reference proteome</keyword>
<dbReference type="Pfam" id="PF05708">
    <property type="entry name" value="Peptidase_C92"/>
    <property type="match status" value="1"/>
</dbReference>
<accession>A0A6P1Q1J7</accession>
<reference evidence="2 3" key="1">
    <citation type="submission" date="2018-03" db="EMBL/GenBank/DDBJ databases">
        <title>Pantoea intestinalis SRCM103226 isolated form the mealworm.</title>
        <authorList>
            <person name="Jeong D.-Y."/>
            <person name="Kim J.W."/>
        </authorList>
    </citation>
    <scope>NUCLEOTIDE SEQUENCE [LARGE SCALE GENOMIC DNA]</scope>
    <source>
        <strain evidence="2 3">SRCM103226</strain>
    </source>
</reference>
<evidence type="ECO:0000313" key="2">
    <source>
        <dbReference type="EMBL" id="QHM72172.1"/>
    </source>
</evidence>
<evidence type="ECO:0008006" key="4">
    <source>
        <dbReference type="Google" id="ProtNLM"/>
    </source>
</evidence>
<dbReference type="InterPro" id="IPR038765">
    <property type="entry name" value="Papain-like_cys_pep_sf"/>
</dbReference>
<dbReference type="RefSeq" id="WP_160622074.1">
    <property type="nucleotide sequence ID" value="NZ_CP028271.1"/>
</dbReference>
<protein>
    <recommendedName>
        <fullName evidence="4">YaeF family permuted papain-like enzyme</fullName>
    </recommendedName>
</protein>
<dbReference type="Gene3D" id="3.90.1720.10">
    <property type="entry name" value="endopeptidase domain like (from Nostoc punctiforme)"/>
    <property type="match status" value="1"/>
</dbReference>
<feature type="chain" id="PRO_5027034934" description="YaeF family permuted papain-like enzyme" evidence="1">
    <location>
        <begin position="20"/>
        <end position="259"/>
    </location>
</feature>
<dbReference type="EMBL" id="CP028271">
    <property type="protein sequence ID" value="QHM72172.1"/>
    <property type="molecule type" value="Genomic_DNA"/>
</dbReference>
<gene>
    <name evidence="2" type="ORF">C7M51_02472</name>
</gene>
<dbReference type="OrthoDB" id="6534631at2"/>
<proteinExistence type="predicted"/>
<organism evidence="2 3">
    <name type="scientific">Mixta intestinalis</name>
    <dbReference type="NCBI Taxonomy" id="1615494"/>
    <lineage>
        <taxon>Bacteria</taxon>
        <taxon>Pseudomonadati</taxon>
        <taxon>Pseudomonadota</taxon>
        <taxon>Gammaproteobacteria</taxon>
        <taxon>Enterobacterales</taxon>
        <taxon>Erwiniaceae</taxon>
        <taxon>Mixta</taxon>
    </lineage>
</organism>
<dbReference type="KEGG" id="mint:C7M51_02472"/>
<dbReference type="InterPro" id="IPR024453">
    <property type="entry name" value="Peptidase_C92"/>
</dbReference>
<dbReference type="SUPFAM" id="SSF54001">
    <property type="entry name" value="Cysteine proteinases"/>
    <property type="match status" value="1"/>
</dbReference>
<sequence>MKALFILLFCLLSAGCSMDIVNTPQSVPLRLQSSRTSSVQAVTPITASDLQPGDMLLSSATSMTSQAIRLVSMTGVSHAAIYLGDNLVAEATGKGVGIIPLSEAIAESNNLLALRLENFSAEDASRLRDYALARQGEKYNYKGIVMLAPFMLSRRLCELPLFYASLRHQCLSMLASVQMAEDETSTSFFCSQFVAAAYAYAGHPLFDGQPGWLSPADLLHMRAGDVSSYRHKQSLTYVGHLKRWNVADILGLRRQTRRA</sequence>
<evidence type="ECO:0000313" key="3">
    <source>
        <dbReference type="Proteomes" id="UP000464053"/>
    </source>
</evidence>
<dbReference type="AlphaFoldDB" id="A0A6P1Q1J7"/>
<dbReference type="PROSITE" id="PS51257">
    <property type="entry name" value="PROKAR_LIPOPROTEIN"/>
    <property type="match status" value="1"/>
</dbReference>
<dbReference type="Proteomes" id="UP000464053">
    <property type="component" value="Chromosome"/>
</dbReference>
<feature type="signal peptide" evidence="1">
    <location>
        <begin position="1"/>
        <end position="19"/>
    </location>
</feature>
<keyword evidence="1" id="KW-0732">Signal</keyword>
<name>A0A6P1Q1J7_9GAMM</name>
<dbReference type="NCBIfam" id="NF008552">
    <property type="entry name" value="PRK11479.1"/>
    <property type="match status" value="1"/>
</dbReference>
<evidence type="ECO:0000256" key="1">
    <source>
        <dbReference type="SAM" id="SignalP"/>
    </source>
</evidence>